<dbReference type="Gene3D" id="3.40.630.30">
    <property type="match status" value="1"/>
</dbReference>
<dbReference type="Pfam" id="PF13444">
    <property type="entry name" value="Acetyltransf_5"/>
    <property type="match status" value="1"/>
</dbReference>
<keyword evidence="2" id="KW-0444">Lipid biosynthesis</keyword>
<dbReference type="InterPro" id="IPR016181">
    <property type="entry name" value="Acyl_CoA_acyltransferase"/>
</dbReference>
<gene>
    <name evidence="7" type="ORF">RM550_32785</name>
</gene>
<feature type="region of interest" description="Disordered" evidence="6">
    <location>
        <begin position="1"/>
        <end position="65"/>
    </location>
</feature>
<organism evidence="7 8">
    <name type="scientific">Streptomyces mooreae</name>
    <dbReference type="NCBI Taxonomy" id="3075523"/>
    <lineage>
        <taxon>Bacteria</taxon>
        <taxon>Bacillati</taxon>
        <taxon>Actinomycetota</taxon>
        <taxon>Actinomycetes</taxon>
        <taxon>Kitasatosporales</taxon>
        <taxon>Streptomycetaceae</taxon>
        <taxon>Streptomyces</taxon>
    </lineage>
</organism>
<feature type="compositionally biased region" description="Low complexity" evidence="6">
    <location>
        <begin position="38"/>
        <end position="64"/>
    </location>
</feature>
<evidence type="ECO:0000256" key="5">
    <source>
        <dbReference type="ARBA" id="ARBA00023315"/>
    </source>
</evidence>
<comment type="pathway">
    <text evidence="1">Lipid metabolism.</text>
</comment>
<dbReference type="PANTHER" id="PTHR37323:SF1">
    <property type="entry name" value="L-ORNITHINE N(ALPHA)-ACYLTRANSFERASE"/>
    <property type="match status" value="1"/>
</dbReference>
<sequence>MASTASAAVRRTASASSSATVPTPATVPTVAPGPAPAPTGAASANPGHAPAAAPAGPGHAADPGYTAEIAGTRAQIRAAQRLRHQVFAGEMGATLHSPLAGHDIDAVDDLADHLVVTHTATGDIVGTYRLLPPGRSQRLYSDGEFDLGALAELRPSLIEAGRSCVHPAHRSGAVMTQMWAALARYTLLSGHRYLAGCASVPLTDGGTAAAHAWGLGRTRYAAPHGLQVTPHHPWHPTVPVPARPTLAQLPPLLRGYLRIGAFICGAPAHDPEFDVADFFVVLDMERLDDRYRRYFLGAR</sequence>
<evidence type="ECO:0000256" key="2">
    <source>
        <dbReference type="ARBA" id="ARBA00022516"/>
    </source>
</evidence>
<keyword evidence="4" id="KW-0443">Lipid metabolism</keyword>
<evidence type="ECO:0000256" key="3">
    <source>
        <dbReference type="ARBA" id="ARBA00022679"/>
    </source>
</evidence>
<evidence type="ECO:0000256" key="6">
    <source>
        <dbReference type="SAM" id="MobiDB-lite"/>
    </source>
</evidence>
<comment type="caution">
    <text evidence="7">The sequence shown here is derived from an EMBL/GenBank/DDBJ whole genome shotgun (WGS) entry which is preliminary data.</text>
</comment>
<dbReference type="EMBL" id="JAVRFE010000064">
    <property type="protein sequence ID" value="MDT0460444.1"/>
    <property type="molecule type" value="Genomic_DNA"/>
</dbReference>
<dbReference type="SUPFAM" id="SSF55729">
    <property type="entry name" value="Acyl-CoA N-acyltransferases (Nat)"/>
    <property type="match status" value="1"/>
</dbReference>
<evidence type="ECO:0000313" key="7">
    <source>
        <dbReference type="EMBL" id="MDT0460444.1"/>
    </source>
</evidence>
<dbReference type="InterPro" id="IPR052351">
    <property type="entry name" value="Ornithine_N-alpha-AT"/>
</dbReference>
<protein>
    <submittedName>
        <fullName evidence="7">GNAT family N-acyltransferase</fullName>
        <ecNumber evidence="7">2.3.1.-</ecNumber>
    </submittedName>
</protein>
<evidence type="ECO:0000256" key="1">
    <source>
        <dbReference type="ARBA" id="ARBA00005189"/>
    </source>
</evidence>
<name>A0ABU2THL8_9ACTN</name>
<keyword evidence="3 7" id="KW-0808">Transferase</keyword>
<evidence type="ECO:0000313" key="8">
    <source>
        <dbReference type="Proteomes" id="UP001180551"/>
    </source>
</evidence>
<reference evidence="7" key="1">
    <citation type="submission" date="2024-05" db="EMBL/GenBank/DDBJ databases">
        <title>30 novel species of actinomycetes from the DSMZ collection.</title>
        <authorList>
            <person name="Nouioui I."/>
        </authorList>
    </citation>
    <scope>NUCLEOTIDE SEQUENCE</scope>
    <source>
        <strain evidence="7">DSM 41527</strain>
    </source>
</reference>
<dbReference type="EC" id="2.3.1.-" evidence="7"/>
<dbReference type="GO" id="GO:0016746">
    <property type="term" value="F:acyltransferase activity"/>
    <property type="evidence" value="ECO:0007669"/>
    <property type="project" value="UniProtKB-KW"/>
</dbReference>
<keyword evidence="8" id="KW-1185">Reference proteome</keyword>
<proteinExistence type="predicted"/>
<evidence type="ECO:0000256" key="4">
    <source>
        <dbReference type="ARBA" id="ARBA00023098"/>
    </source>
</evidence>
<accession>A0ABU2THL8</accession>
<dbReference type="Proteomes" id="UP001180551">
    <property type="component" value="Unassembled WGS sequence"/>
</dbReference>
<dbReference type="PANTHER" id="PTHR37323">
    <property type="entry name" value="GCN5-RELATED N-ACETYLTRANSFERASE"/>
    <property type="match status" value="1"/>
</dbReference>
<feature type="compositionally biased region" description="Low complexity" evidence="6">
    <location>
        <begin position="1"/>
        <end position="30"/>
    </location>
</feature>
<keyword evidence="5 7" id="KW-0012">Acyltransferase</keyword>